<comment type="caution">
    <text evidence="2">The sequence shown here is derived from an EMBL/GenBank/DDBJ whole genome shotgun (WGS) entry which is preliminary data.</text>
</comment>
<feature type="transmembrane region" description="Helical" evidence="1">
    <location>
        <begin position="132"/>
        <end position="158"/>
    </location>
</feature>
<feature type="transmembrane region" description="Helical" evidence="1">
    <location>
        <begin position="52"/>
        <end position="70"/>
    </location>
</feature>
<sequence>MELETMKTIWKKESEEHFQNNQIEQEKIQSLMKSKSQMTFAKIKRSMQFKSGTAGIIGTGALILAAFYFFGVIKEPLSVAPFLSVMETGVILFLMGLILCVTAVANLLSYNRVKQFEQSSKPLKKMLSESVTILRNIISLGIYSDAIFVPVFSGFIAYKWLFNDGLVSDIRLFYLVLIVSAAAVLSYVIASRFMYQKHGGNLEKLRGYLKELDSNNGIPVN</sequence>
<gene>
    <name evidence="2" type="ORF">L6773_09535</name>
</gene>
<keyword evidence="1" id="KW-1133">Transmembrane helix</keyword>
<accession>A0ABS9KD71</accession>
<evidence type="ECO:0000313" key="3">
    <source>
        <dbReference type="Proteomes" id="UP001165366"/>
    </source>
</evidence>
<feature type="transmembrane region" description="Helical" evidence="1">
    <location>
        <begin position="90"/>
        <end position="111"/>
    </location>
</feature>
<dbReference type="EMBL" id="JAKLWS010000010">
    <property type="protein sequence ID" value="MCG2588807.1"/>
    <property type="molecule type" value="Genomic_DNA"/>
</dbReference>
<name>A0ABS9KD71_9BACT</name>
<evidence type="ECO:0000256" key="1">
    <source>
        <dbReference type="SAM" id="Phobius"/>
    </source>
</evidence>
<protein>
    <submittedName>
        <fullName evidence="2">Uncharacterized protein</fullName>
    </submittedName>
</protein>
<keyword evidence="1" id="KW-0812">Transmembrane</keyword>
<keyword evidence="3" id="KW-1185">Reference proteome</keyword>
<feature type="transmembrane region" description="Helical" evidence="1">
    <location>
        <begin position="170"/>
        <end position="190"/>
    </location>
</feature>
<reference evidence="2" key="2">
    <citation type="submission" date="2024-05" db="EMBL/GenBank/DDBJ databases">
        <title>Rhodohalobacter halophilus gen. nov., sp. nov., a moderately halophilic member of the family Balneolaceae.</title>
        <authorList>
            <person name="Xia J."/>
        </authorList>
    </citation>
    <scope>NUCLEOTIDE SEQUENCE</scope>
    <source>
        <strain evidence="2">WB101</strain>
    </source>
</reference>
<proteinExistence type="predicted"/>
<dbReference type="Proteomes" id="UP001165366">
    <property type="component" value="Unassembled WGS sequence"/>
</dbReference>
<organism evidence="2 3">
    <name type="scientific">Rhodohalobacter sulfatireducens</name>
    <dbReference type="NCBI Taxonomy" id="2911366"/>
    <lineage>
        <taxon>Bacteria</taxon>
        <taxon>Pseudomonadati</taxon>
        <taxon>Balneolota</taxon>
        <taxon>Balneolia</taxon>
        <taxon>Balneolales</taxon>
        <taxon>Balneolaceae</taxon>
        <taxon>Rhodohalobacter</taxon>
    </lineage>
</organism>
<evidence type="ECO:0000313" key="2">
    <source>
        <dbReference type="EMBL" id="MCG2588807.1"/>
    </source>
</evidence>
<reference evidence="2" key="1">
    <citation type="submission" date="2022-01" db="EMBL/GenBank/DDBJ databases">
        <authorList>
            <person name="Wang Y."/>
        </authorList>
    </citation>
    <scope>NUCLEOTIDE SEQUENCE</scope>
    <source>
        <strain evidence="2">WB101</strain>
    </source>
</reference>
<keyword evidence="1" id="KW-0472">Membrane</keyword>